<feature type="compositionally biased region" description="Basic and acidic residues" evidence="1">
    <location>
        <begin position="209"/>
        <end position="242"/>
    </location>
</feature>
<organism evidence="3 4">
    <name type="scientific">Geodia barretti</name>
    <name type="common">Barrett's horny sponge</name>
    <dbReference type="NCBI Taxonomy" id="519541"/>
    <lineage>
        <taxon>Eukaryota</taxon>
        <taxon>Metazoa</taxon>
        <taxon>Porifera</taxon>
        <taxon>Demospongiae</taxon>
        <taxon>Heteroscleromorpha</taxon>
        <taxon>Tetractinellida</taxon>
        <taxon>Astrophorina</taxon>
        <taxon>Geodiidae</taxon>
        <taxon>Geodia</taxon>
    </lineage>
</organism>
<feature type="compositionally biased region" description="Basic and acidic residues" evidence="1">
    <location>
        <begin position="1420"/>
        <end position="1433"/>
    </location>
</feature>
<evidence type="ECO:0000313" key="3">
    <source>
        <dbReference type="EMBL" id="CAI8005959.1"/>
    </source>
</evidence>
<feature type="domain" description="PDZ" evidence="2">
    <location>
        <begin position="292"/>
        <end position="377"/>
    </location>
</feature>
<feature type="compositionally biased region" description="Polar residues" evidence="1">
    <location>
        <begin position="732"/>
        <end position="743"/>
    </location>
</feature>
<feature type="domain" description="PDZ" evidence="2">
    <location>
        <begin position="1709"/>
        <end position="1791"/>
    </location>
</feature>
<feature type="compositionally biased region" description="Pro residues" evidence="1">
    <location>
        <begin position="666"/>
        <end position="675"/>
    </location>
</feature>
<feature type="compositionally biased region" description="Pro residues" evidence="1">
    <location>
        <begin position="641"/>
        <end position="654"/>
    </location>
</feature>
<feature type="compositionally biased region" description="Low complexity" evidence="1">
    <location>
        <begin position="1055"/>
        <end position="1087"/>
    </location>
</feature>
<dbReference type="Gene3D" id="2.30.42.10">
    <property type="match status" value="7"/>
</dbReference>
<dbReference type="CDD" id="cd06758">
    <property type="entry name" value="PDZ2_PDZD2-like"/>
    <property type="match status" value="1"/>
</dbReference>
<dbReference type="Proteomes" id="UP001174909">
    <property type="component" value="Unassembled WGS sequence"/>
</dbReference>
<feature type="region of interest" description="Disordered" evidence="1">
    <location>
        <begin position="1504"/>
        <end position="1527"/>
    </location>
</feature>
<feature type="compositionally biased region" description="Polar residues" evidence="1">
    <location>
        <begin position="813"/>
        <end position="823"/>
    </location>
</feature>
<feature type="compositionally biased region" description="Polar residues" evidence="1">
    <location>
        <begin position="702"/>
        <end position="711"/>
    </location>
</feature>
<dbReference type="EMBL" id="CASHTH010000652">
    <property type="protein sequence ID" value="CAI8005959.1"/>
    <property type="molecule type" value="Genomic_DNA"/>
</dbReference>
<feature type="region of interest" description="Disordered" evidence="1">
    <location>
        <begin position="601"/>
        <end position="793"/>
    </location>
</feature>
<proteinExistence type="predicted"/>
<dbReference type="CDD" id="cd00136">
    <property type="entry name" value="PDZ_canonical"/>
    <property type="match status" value="7"/>
</dbReference>
<reference evidence="3" key="1">
    <citation type="submission" date="2023-03" db="EMBL/GenBank/DDBJ databases">
        <authorList>
            <person name="Steffen K."/>
            <person name="Cardenas P."/>
        </authorList>
    </citation>
    <scope>NUCLEOTIDE SEQUENCE</scope>
</reference>
<feature type="compositionally biased region" description="Polar residues" evidence="1">
    <location>
        <begin position="275"/>
        <end position="284"/>
    </location>
</feature>
<evidence type="ECO:0000256" key="1">
    <source>
        <dbReference type="SAM" id="MobiDB-lite"/>
    </source>
</evidence>
<evidence type="ECO:0000313" key="4">
    <source>
        <dbReference type="Proteomes" id="UP001174909"/>
    </source>
</evidence>
<dbReference type="SUPFAM" id="SSF50156">
    <property type="entry name" value="PDZ domain-like"/>
    <property type="match status" value="8"/>
</dbReference>
<feature type="compositionally biased region" description="Polar residues" evidence="1">
    <location>
        <begin position="1631"/>
        <end position="1647"/>
    </location>
</feature>
<feature type="domain" description="PDZ" evidence="2">
    <location>
        <begin position="516"/>
        <end position="585"/>
    </location>
</feature>
<feature type="compositionally biased region" description="Polar residues" evidence="1">
    <location>
        <begin position="1447"/>
        <end position="1478"/>
    </location>
</feature>
<accession>A0AA35R7H0</accession>
<evidence type="ECO:0000259" key="2">
    <source>
        <dbReference type="PROSITE" id="PS50106"/>
    </source>
</evidence>
<feature type="compositionally biased region" description="Pro residues" evidence="1">
    <location>
        <begin position="1088"/>
        <end position="1104"/>
    </location>
</feature>
<dbReference type="InterPro" id="IPR001478">
    <property type="entry name" value="PDZ"/>
</dbReference>
<feature type="region of interest" description="Disordered" evidence="1">
    <location>
        <begin position="1631"/>
        <end position="1704"/>
    </location>
</feature>
<feature type="region of interest" description="Disordered" evidence="1">
    <location>
        <begin position="183"/>
        <end position="287"/>
    </location>
</feature>
<comment type="caution">
    <text evidence="3">The sequence shown here is derived from an EMBL/GenBank/DDBJ whole genome shotgun (WGS) entry which is preliminary data.</text>
</comment>
<feature type="compositionally biased region" description="Pro residues" evidence="1">
    <location>
        <begin position="1272"/>
        <end position="1287"/>
    </location>
</feature>
<dbReference type="PROSITE" id="PS50106">
    <property type="entry name" value="PDZ"/>
    <property type="match status" value="7"/>
</dbReference>
<feature type="domain" description="PDZ" evidence="2">
    <location>
        <begin position="1544"/>
        <end position="1629"/>
    </location>
</feature>
<feature type="compositionally biased region" description="Pro residues" evidence="1">
    <location>
        <begin position="1656"/>
        <end position="1668"/>
    </location>
</feature>
<dbReference type="InterPro" id="IPR051342">
    <property type="entry name" value="PDZ_scaffold"/>
</dbReference>
<feature type="compositionally biased region" description="Basic and acidic residues" evidence="1">
    <location>
        <begin position="627"/>
        <end position="639"/>
    </location>
</feature>
<feature type="region of interest" description="Disordered" evidence="1">
    <location>
        <begin position="1254"/>
        <end position="1291"/>
    </location>
</feature>
<dbReference type="Pfam" id="PF00595">
    <property type="entry name" value="PDZ"/>
    <property type="match status" value="6"/>
</dbReference>
<dbReference type="PANTHER" id="PTHR19964">
    <property type="entry name" value="MULTIPLE PDZ DOMAIN PROTEIN"/>
    <property type="match status" value="1"/>
</dbReference>
<dbReference type="PANTHER" id="PTHR19964:SF97">
    <property type="entry name" value="PDZ DOMAIN-CONTAINING PROTEIN"/>
    <property type="match status" value="1"/>
</dbReference>
<feature type="region of interest" description="Disordered" evidence="1">
    <location>
        <begin position="813"/>
        <end position="858"/>
    </location>
</feature>
<name>A0AA35R7H0_GEOBA</name>
<feature type="domain" description="PDZ" evidence="2">
    <location>
        <begin position="867"/>
        <end position="951"/>
    </location>
</feature>
<feature type="compositionally biased region" description="Basic and acidic residues" evidence="1">
    <location>
        <begin position="1504"/>
        <end position="1514"/>
    </location>
</feature>
<feature type="region of interest" description="Disordered" evidence="1">
    <location>
        <begin position="1381"/>
        <end position="1478"/>
    </location>
</feature>
<dbReference type="InterPro" id="IPR036034">
    <property type="entry name" value="PDZ_sf"/>
</dbReference>
<feature type="compositionally biased region" description="Polar residues" evidence="1">
    <location>
        <begin position="1136"/>
        <end position="1157"/>
    </location>
</feature>
<sequence length="1804" mass="194146">MPLGRSDADRGLDLLWEFHREAEGEEERAAYAEAISSLHSYLTDLLPASQPLLRARAKEGFVDVRPPHETPVQSVVLHCDAGERLGLSIDCVSVSKWGNSSDVSPYVVSLLKPGSAADREGSLRRGDQLVEVDGRPLAHVSLERARWLLESAERRGTVKLSTVPLGLVDGMKHSVSREDLLSSLSVSTDKSPSHPEAPASKKWGRKPGKGKDPERIVLHELQTKADAKPGASREEKMEKEVASSRNEQVGGGEERVSGSRMSLASSTWREEKLSRGNSSQSSRIFQRRKVRKMHIMKGACGLGLRIIGGKGSKHGNIGIFIRDIDEHGAAHSDGRLKPGNEILMVDGKSLVGLTHSEAVGVLKTTQQLVQLVVATEVSEDQSITSSMASIPEWARNSSFRPPPVFSSSSPQSMSPLSTGFTEGGLEFVSPEFNPSPHKLGTFLGGLPPRVESLEMKGLGQVPKRKLSSREDVKETEFLSFSSELPATKSQRLSHGADHAEKVEVVDEMSMETEEMDIVLEKREGGSLGFTVCRGNGDVDGIFVKAVDPSRVAGREGSLRVGDQLLEANGRSLTGLTHKQSASVIRGLKAGKVVLRVCRKLTRPSSKASSLTGSSSTEMETSLSDAEAGQRKEATGKDEDLGPPPLGPPPQPPPMGSSESDTEHEAPPPTPPPSLPPGVGTEPPLPPLSPLPAHVSEGPDDTLTLSQTSNGTEAEKKQDDFSGAPVGVGGEAQRQTKQYCSSQPKGVIRHTISTEEWGSSESDSGEQREPLVPRARGKKVVKQVVSSTGRDDSADIDIRGQLTDIVVPSFVLQPQSVGNTSQEESGSDDAITSRPLQKNAKVDDEREMKEKDEGEEEGEVPLGFQKLTLRMKKRAKSGLGVTIVHSVGKTRGIYMVRRIMAGGVAARDKRVKPGDRLVSINGKSLRNLSHSEVLQTISEAPKDIQLEIWRDPIFEMDATSSVYSIGSRSSILSDEDTEDWWSKRSSFDRLISRDGSKGARGSPQIARYSASIADHILSQGQPSPGTPKRWSAVVLSPNIGPAGEILSSPSPPPTSPSHSFSTPLNPLPSPTTLSPSPVPLSLSMSPEPLAEPPPPSPPPSPPPLTLPAARVSEHSDSDGTHTPPPPPPPASPPPPVTQQQISTGEHTPLETNTYQQEDSLFERRDIERPKSLGPVPKGARLEHGPFEIEITKGIFGLGLSIAMGNVGMIVVQVGDHLLSINDQSLIGVDVDTAESIIKALPRGVARFVAMAPPKDVTGSGTRGGSQLSSSIPPQQPILSSPPPPPASPLPEVIDEPGIVKAQLQRFGSAPLGLIIEGGSESHLKYTFIQSIAFGSPAFSCGKFMKGDQLVMVGSECLIGMSLRQAKQVLEKAPEIVEVVAQRKESLKQSPPLAPKSEAGKEKGESSRNATLKQEETTEEAEEKKSLQDKHRETQFTESLPAPQKQQHDSSQPPRFRRSTSQSDMWTVDTGSGASTSLGYASTTNLSASLNISRPGGLRSKRASVENLHESTDARDSVPYQHSGSLQGPNYYVEQPPTKLAEEVIIVELSRESNHKLGLSIVGGVDNPRLQEVHVKKVIADGLVFKDGRIKRGDRLVSVNDKPLAGLTNKEALQILKESGAYVKLEVAQRIGQRSQAPSPFQSQLQSRQSSGENSNEPPSPVIPPTPPNIRAPGNTLKRPSRRLSLSQDDEERSKPATMPRKLKSTEGIKIVELHKGPTGLGMNLKGGTDENLPIIVREVFPGGVAHKSGKIFPGDVIIEVNNDSFESLTHREALQKLKSYPQGKISLLVRDRIATLPRKNIPQHN</sequence>
<feature type="compositionally biased region" description="Low complexity" evidence="1">
    <location>
        <begin position="604"/>
        <end position="623"/>
    </location>
</feature>
<feature type="domain" description="PDZ" evidence="2">
    <location>
        <begin position="1299"/>
        <end position="1383"/>
    </location>
</feature>
<dbReference type="SMART" id="SM00228">
    <property type="entry name" value="PDZ"/>
    <property type="match status" value="8"/>
</dbReference>
<gene>
    <name evidence="3" type="ORF">GBAR_LOCUS4503</name>
</gene>
<protein>
    <submittedName>
        <fullName evidence="3">PDZ domain-containing protein 2</fullName>
    </submittedName>
</protein>
<feature type="compositionally biased region" description="Basic and acidic residues" evidence="1">
    <location>
        <begin position="839"/>
        <end position="851"/>
    </location>
</feature>
<feature type="compositionally biased region" description="Pro residues" evidence="1">
    <location>
        <begin position="1121"/>
        <end position="1135"/>
    </location>
</feature>
<feature type="domain" description="PDZ" evidence="2">
    <location>
        <begin position="74"/>
        <end position="164"/>
    </location>
</feature>
<keyword evidence="4" id="KW-1185">Reference proteome</keyword>
<feature type="region of interest" description="Disordered" evidence="1">
    <location>
        <begin position="1040"/>
        <end position="1157"/>
    </location>
</feature>